<protein>
    <submittedName>
        <fullName evidence="2">Uncharacterized protein</fullName>
    </submittedName>
</protein>
<organism evidence="2 3">
    <name type="scientific">Cryobacterium glucosi</name>
    <dbReference type="NCBI Taxonomy" id="1259175"/>
    <lineage>
        <taxon>Bacteria</taxon>
        <taxon>Bacillati</taxon>
        <taxon>Actinomycetota</taxon>
        <taxon>Actinomycetes</taxon>
        <taxon>Micrococcales</taxon>
        <taxon>Microbacteriaceae</taxon>
        <taxon>Cryobacterium</taxon>
    </lineage>
</organism>
<evidence type="ECO:0000313" key="2">
    <source>
        <dbReference type="EMBL" id="TFC19132.1"/>
    </source>
</evidence>
<accession>A0ABY2IKK7</accession>
<comment type="caution">
    <text evidence="2">The sequence shown here is derived from an EMBL/GenBank/DDBJ whole genome shotgun (WGS) entry which is preliminary data.</text>
</comment>
<reference evidence="2 3" key="1">
    <citation type="submission" date="2019-03" db="EMBL/GenBank/DDBJ databases">
        <title>Genomics of glacier-inhabiting Cryobacterium strains.</title>
        <authorList>
            <person name="Liu Q."/>
            <person name="Xin Y.-H."/>
        </authorList>
    </citation>
    <scope>NUCLEOTIDE SEQUENCE [LARGE SCALE GENOMIC DNA]</scope>
    <source>
        <strain evidence="2 3">MDB1-5</strain>
    </source>
</reference>
<name>A0ABY2IKK7_9MICO</name>
<dbReference type="EMBL" id="SOFS01000026">
    <property type="protein sequence ID" value="TFC19132.1"/>
    <property type="molecule type" value="Genomic_DNA"/>
</dbReference>
<keyword evidence="1" id="KW-1133">Transmembrane helix</keyword>
<sequence>MSGFQRGTSCTVRGGAFRNRVEDLKYKNASDASTIALIATLKINSGGPVVATSTPLAEFKTNRDPMMYPARGRDVILHQARGGSIGSPNPRKDRTPPKMSRMLSEFATTAYSGFGNLNGWIAISIAASAITPIRMYATFQRVLRRRIMA</sequence>
<keyword evidence="1" id="KW-0812">Transmembrane</keyword>
<keyword evidence="3" id="KW-1185">Reference proteome</keyword>
<evidence type="ECO:0000313" key="3">
    <source>
        <dbReference type="Proteomes" id="UP000297604"/>
    </source>
</evidence>
<feature type="transmembrane region" description="Helical" evidence="1">
    <location>
        <begin position="117"/>
        <end position="137"/>
    </location>
</feature>
<dbReference type="Proteomes" id="UP000297604">
    <property type="component" value="Unassembled WGS sequence"/>
</dbReference>
<proteinExistence type="predicted"/>
<gene>
    <name evidence="2" type="ORF">E3O46_12825</name>
</gene>
<evidence type="ECO:0000256" key="1">
    <source>
        <dbReference type="SAM" id="Phobius"/>
    </source>
</evidence>
<keyword evidence="1" id="KW-0472">Membrane</keyword>